<evidence type="ECO:0000313" key="6">
    <source>
        <dbReference type="EMBL" id="MCO6050137.1"/>
    </source>
</evidence>
<comment type="caution">
    <text evidence="6">The sequence shown here is derived from an EMBL/GenBank/DDBJ whole genome shotgun (WGS) entry which is preliminary data.</text>
</comment>
<keyword evidence="7" id="KW-1185">Reference proteome</keyword>
<feature type="region of interest" description="Disordered" evidence="4">
    <location>
        <begin position="49"/>
        <end position="93"/>
    </location>
</feature>
<proteinExistence type="predicted"/>
<evidence type="ECO:0000256" key="1">
    <source>
        <dbReference type="ARBA" id="ARBA00003989"/>
    </source>
</evidence>
<organism evidence="6 7">
    <name type="scientific">Mesorhizobium liriopis</name>
    <dbReference type="NCBI Taxonomy" id="2953882"/>
    <lineage>
        <taxon>Bacteria</taxon>
        <taxon>Pseudomonadati</taxon>
        <taxon>Pseudomonadota</taxon>
        <taxon>Alphaproteobacteria</taxon>
        <taxon>Hyphomicrobiales</taxon>
        <taxon>Phyllobacteriaceae</taxon>
        <taxon>Mesorhizobium</taxon>
    </lineage>
</organism>
<feature type="compositionally biased region" description="Low complexity" evidence="4">
    <location>
        <begin position="49"/>
        <end position="58"/>
    </location>
</feature>
<dbReference type="EMBL" id="JAMXQS010000005">
    <property type="protein sequence ID" value="MCO6050137.1"/>
    <property type="molecule type" value="Genomic_DNA"/>
</dbReference>
<name>A0ABT1C5T4_9HYPH</name>
<evidence type="ECO:0000256" key="4">
    <source>
        <dbReference type="SAM" id="MobiDB-lite"/>
    </source>
</evidence>
<evidence type="ECO:0000256" key="3">
    <source>
        <dbReference type="ARBA" id="ARBA00022729"/>
    </source>
</evidence>
<reference evidence="6 7" key="1">
    <citation type="submission" date="2022-06" db="EMBL/GenBank/DDBJ databases">
        <title>Mesorhizobium sp. strain RP14 Genome sequencing and assembly.</title>
        <authorList>
            <person name="Kim I."/>
        </authorList>
    </citation>
    <scope>NUCLEOTIDE SEQUENCE [LARGE SCALE GENOMIC DNA]</scope>
    <source>
        <strain evidence="7">RP14(2022)</strain>
    </source>
</reference>
<keyword evidence="3 5" id="KW-0732">Signal</keyword>
<feature type="signal peptide" evidence="5">
    <location>
        <begin position="1"/>
        <end position="22"/>
    </location>
</feature>
<feature type="compositionally biased region" description="Pro residues" evidence="4">
    <location>
        <begin position="75"/>
        <end position="85"/>
    </location>
</feature>
<comment type="function">
    <text evidence="1">May be involved in the biogenesis of curli organelles.</text>
</comment>
<dbReference type="InterPro" id="IPR018893">
    <property type="entry name" value="T8SS_CsgF"/>
</dbReference>
<accession>A0ABT1C5T4</accession>
<gene>
    <name evidence="6" type="ORF">NGM99_10065</name>
</gene>
<evidence type="ECO:0000256" key="5">
    <source>
        <dbReference type="SAM" id="SignalP"/>
    </source>
</evidence>
<dbReference type="Proteomes" id="UP001205906">
    <property type="component" value="Unassembled WGS sequence"/>
</dbReference>
<evidence type="ECO:0000313" key="7">
    <source>
        <dbReference type="Proteomes" id="UP001205906"/>
    </source>
</evidence>
<evidence type="ECO:0000256" key="2">
    <source>
        <dbReference type="ARBA" id="ARBA00014031"/>
    </source>
</evidence>
<sequence>MRRLMMGLVLAGTMAGAGSAVASELVYRPVNPSLGGDPLNGNWLLSQATAQADDSSSSPGFSIDFPDFGGVTQPTPTPTPQPTVPGTPTTTGN</sequence>
<protein>
    <recommendedName>
        <fullName evidence="2">Curli production assembly/transport component CsgF</fullName>
    </recommendedName>
</protein>
<dbReference type="RefSeq" id="WP_252818524.1">
    <property type="nucleotide sequence ID" value="NZ_JAMXQS010000005.1"/>
</dbReference>
<feature type="chain" id="PRO_5046584920" description="Curli production assembly/transport component CsgF" evidence="5">
    <location>
        <begin position="23"/>
        <end position="93"/>
    </location>
</feature>
<dbReference type="Pfam" id="PF10614">
    <property type="entry name" value="CsgF"/>
    <property type="match status" value="1"/>
</dbReference>